<feature type="compositionally biased region" description="Basic and acidic residues" evidence="1">
    <location>
        <begin position="1"/>
        <end position="14"/>
    </location>
</feature>
<gene>
    <name evidence="2" type="ORF">QQF64_007969</name>
</gene>
<evidence type="ECO:0000256" key="1">
    <source>
        <dbReference type="SAM" id="MobiDB-lite"/>
    </source>
</evidence>
<protein>
    <submittedName>
        <fullName evidence="2">Uncharacterized protein</fullName>
    </submittedName>
</protein>
<accession>A0ABR3M8D1</accession>
<name>A0ABR3M8D1_9TELE</name>
<reference evidence="2 3" key="1">
    <citation type="submission" date="2023-09" db="EMBL/GenBank/DDBJ databases">
        <authorList>
            <person name="Wang M."/>
        </authorList>
    </citation>
    <scope>NUCLEOTIDE SEQUENCE [LARGE SCALE GENOMIC DNA]</scope>
    <source>
        <strain evidence="2">GT-2023</strain>
        <tissue evidence="2">Liver</tissue>
    </source>
</reference>
<sequence>MEGREVQKKTRETGKGGSSRRPLCSSLCVLSSSLPLFSSCAPRACPLTSLIAPTIKKHAHQRTTLKPTTHPKSPTPDTAHSHLCFRFVCFVCASFSRSVSVSGLSLPHCVEMSRTTDPVGHWEDLEAWLSAMTDSLLPKAAETLRHQTQDQLGDSLTSIMKHDHAKATATKN</sequence>
<proteinExistence type="predicted"/>
<comment type="caution">
    <text evidence="2">The sequence shown here is derived from an EMBL/GenBank/DDBJ whole genome shotgun (WGS) entry which is preliminary data.</text>
</comment>
<keyword evidence="3" id="KW-1185">Reference proteome</keyword>
<dbReference type="EMBL" id="JAYMGO010000015">
    <property type="protein sequence ID" value="KAL1260142.1"/>
    <property type="molecule type" value="Genomic_DNA"/>
</dbReference>
<evidence type="ECO:0000313" key="3">
    <source>
        <dbReference type="Proteomes" id="UP001558613"/>
    </source>
</evidence>
<evidence type="ECO:0000313" key="2">
    <source>
        <dbReference type="EMBL" id="KAL1260142.1"/>
    </source>
</evidence>
<feature type="region of interest" description="Disordered" evidence="1">
    <location>
        <begin position="1"/>
        <end position="21"/>
    </location>
</feature>
<organism evidence="2 3">
    <name type="scientific">Cirrhinus molitorella</name>
    <name type="common">mud carp</name>
    <dbReference type="NCBI Taxonomy" id="172907"/>
    <lineage>
        <taxon>Eukaryota</taxon>
        <taxon>Metazoa</taxon>
        <taxon>Chordata</taxon>
        <taxon>Craniata</taxon>
        <taxon>Vertebrata</taxon>
        <taxon>Euteleostomi</taxon>
        <taxon>Actinopterygii</taxon>
        <taxon>Neopterygii</taxon>
        <taxon>Teleostei</taxon>
        <taxon>Ostariophysi</taxon>
        <taxon>Cypriniformes</taxon>
        <taxon>Cyprinidae</taxon>
        <taxon>Labeoninae</taxon>
        <taxon>Labeonini</taxon>
        <taxon>Cirrhinus</taxon>
    </lineage>
</organism>
<dbReference type="Proteomes" id="UP001558613">
    <property type="component" value="Unassembled WGS sequence"/>
</dbReference>